<dbReference type="InterPro" id="IPR041246">
    <property type="entry name" value="Bact_MG10"/>
</dbReference>
<gene>
    <name evidence="3" type="ORF">C3K47_09340</name>
</gene>
<dbReference type="Gene3D" id="1.50.10.20">
    <property type="match status" value="1"/>
</dbReference>
<dbReference type="RefSeq" id="WP_103788872.1">
    <property type="nucleotide sequence ID" value="NZ_PQVF01000006.1"/>
</dbReference>
<dbReference type="EMBL" id="PQVF01000006">
    <property type="protein sequence ID" value="POY36569.1"/>
    <property type="molecule type" value="Genomic_DNA"/>
</dbReference>
<dbReference type="PANTHER" id="PTHR40094">
    <property type="entry name" value="ALPHA-2-MACROGLOBULIN HOMOLOG"/>
    <property type="match status" value="1"/>
</dbReference>
<dbReference type="GO" id="GO:0004866">
    <property type="term" value="F:endopeptidase inhibitor activity"/>
    <property type="evidence" value="ECO:0007669"/>
    <property type="project" value="InterPro"/>
</dbReference>
<evidence type="ECO:0000313" key="4">
    <source>
        <dbReference type="Proteomes" id="UP000236893"/>
    </source>
</evidence>
<dbReference type="InterPro" id="IPR037066">
    <property type="entry name" value="Plug_dom_sf"/>
</dbReference>
<accession>A0A2S5A2N1</accession>
<dbReference type="Gene3D" id="2.170.130.10">
    <property type="entry name" value="TonB-dependent receptor, plug domain"/>
    <property type="match status" value="1"/>
</dbReference>
<dbReference type="InterPro" id="IPR001599">
    <property type="entry name" value="Macroglobln_a2"/>
</dbReference>
<keyword evidence="4" id="KW-1185">Reference proteome</keyword>
<dbReference type="Proteomes" id="UP000236893">
    <property type="component" value="Unassembled WGS sequence"/>
</dbReference>
<dbReference type="SUPFAM" id="SSF48239">
    <property type="entry name" value="Terpenoid cyclases/Protein prenyltransferases"/>
    <property type="match status" value="1"/>
</dbReference>
<dbReference type="Pfam" id="PF13715">
    <property type="entry name" value="CarbopepD_reg_2"/>
    <property type="match status" value="1"/>
</dbReference>
<evidence type="ECO:0000313" key="3">
    <source>
        <dbReference type="EMBL" id="POY36569.1"/>
    </source>
</evidence>
<dbReference type="InterPro" id="IPR008930">
    <property type="entry name" value="Terpenoid_cyclase/PrenylTrfase"/>
</dbReference>
<reference evidence="3 4" key="1">
    <citation type="submission" date="2018-01" db="EMBL/GenBank/DDBJ databases">
        <authorList>
            <person name="Gaut B.S."/>
            <person name="Morton B.R."/>
            <person name="Clegg M.T."/>
            <person name="Duvall M.R."/>
        </authorList>
    </citation>
    <scope>NUCLEOTIDE SEQUENCE [LARGE SCALE GENOMIC DNA]</scope>
    <source>
        <strain evidence="3 4">HR-AV</strain>
    </source>
</reference>
<name>A0A2S5A2N1_9SPHI</name>
<dbReference type="SUPFAM" id="SSF49464">
    <property type="entry name" value="Carboxypeptidase regulatory domain-like"/>
    <property type="match status" value="1"/>
</dbReference>
<keyword evidence="1" id="KW-0732">Signal</keyword>
<comment type="caution">
    <text evidence="3">The sequence shown here is derived from an EMBL/GenBank/DDBJ whole genome shotgun (WGS) entry which is preliminary data.</text>
</comment>
<dbReference type="Pfam" id="PF17973">
    <property type="entry name" value="bMG10"/>
    <property type="match status" value="1"/>
</dbReference>
<dbReference type="InterPro" id="IPR012910">
    <property type="entry name" value="Plug_dom"/>
</dbReference>
<dbReference type="Pfam" id="PF00207">
    <property type="entry name" value="A2M"/>
    <property type="match status" value="1"/>
</dbReference>
<protein>
    <recommendedName>
        <fullName evidence="2">Alpha-2-macroglobulin domain-containing protein</fullName>
    </recommendedName>
</protein>
<feature type="domain" description="Alpha-2-macroglobulin" evidence="2">
    <location>
        <begin position="1317"/>
        <end position="1407"/>
    </location>
</feature>
<dbReference type="InterPro" id="IPR051802">
    <property type="entry name" value="YfhM-like"/>
</dbReference>
<feature type="chain" id="PRO_5015422565" description="Alpha-2-macroglobulin domain-containing protein" evidence="1">
    <location>
        <begin position="22"/>
        <end position="1949"/>
    </location>
</feature>
<dbReference type="SMART" id="SM01360">
    <property type="entry name" value="A2M"/>
    <property type="match status" value="1"/>
</dbReference>
<dbReference type="Pfam" id="PF07715">
    <property type="entry name" value="Plug"/>
    <property type="match status" value="1"/>
</dbReference>
<dbReference type="Gene3D" id="2.60.40.1120">
    <property type="entry name" value="Carboxypeptidase-like, regulatory domain"/>
    <property type="match status" value="1"/>
</dbReference>
<dbReference type="OrthoDB" id="9767116at2"/>
<dbReference type="SUPFAM" id="SSF56935">
    <property type="entry name" value="Porins"/>
    <property type="match status" value="1"/>
</dbReference>
<dbReference type="InterPro" id="IPR008969">
    <property type="entry name" value="CarboxyPept-like_regulatory"/>
</dbReference>
<sequence length="1949" mass="221295">MKFRIFSILCLALLVFNSSFAQKRLSQSSRESALTLIYPLSNDQLSKLHALKPKDQEELDISFLSKPVDSFLTDKGFNKKLKPGSYVFINADHQKLNYSIVQINNVQPYLFNEKKFVNILITEPNSLKEINGATVLFNKKKATYNTELKSYTLKTKQKTGMLKVTYQGIDNYFTINNGFDPYQPNFFRKNIVQPFNKYVYYPIKKTFRKSYRNNYYSNYSNKFSDKHTGYIVFSKPKYRPNDTVNFKAYISDKKGNPITDKQLLVKVGLRYDDYSDLITLGTVNAYRKGAYEYGFALTDSLDLDLDDDYTVFLERISSKKVAKGKEDDDTNLNNKPFFIKGKFEYEDYELKDVKFNARTEDSFLKGEPVVIYAKATDENDMAVPDGKVSINVITQRVFNFNPADQFVPDTIWTHEQALDPVGETRIEIPANKFPDANYSGKIELQFTNSDNQLLTETLYFSRLLKQHKLNTKCDNDSLSITYLKENQAQPIEASMTGYTNEGDSIFFSKIKLPAILPVNPAINYYTVRVDCIAETINMNKFLVEPSIATQRTRDSVFIYVSNPQKHEFVYTVRVGKKIIAQGKSTQLNFNRRLSSPQTISVKLEYVWAGEPKKTTALATLRKNQLDIRIKAPAMVYPGQKIKVELSVKDAAGNPVPNSDLTAYGFTSKFKNTETPFVPYFGKIYPYYPNNSFNFNLDRVKSNGQLLIKWERWAKELNLDTIEYYRFLHTKNVYKNTENTKDKSTQIAPFAVNKGIIEPVHILYIDESPVYFSKAEQVNPYSFKVDSGYHSLRLRTTDRLVRLDSVFVPYQKKLILSINIDSANHQLNIFDKEPDTLNNHEKNLINKYVITVDNNFRSKPTWIENGGHIFWLNPDFKSSGSTTLVGPLSGLGATFVSYNNFSTRFLIEPSYTYYFERELLKMKSIKADWPFDRHLSSTSIEPNFNELEVTRSEIDSLWRYYLDLRSHTTSLFTNPKLYSATAAKMEFNIGELPNGETPFIKNIIVYNYIDPTFIRIYPGNTTKIEELEPGSYRMLFLLKKDLYFIKEDIKLNSYGVNYFYIDSIKPQPQDSTSIKINQLIESIDQSSSNGYSDKSYITESISQAFNESQLNSSLFTDKVSGLVTDATNLPLPGVRVTIKGTKIGTLTDMNGGFTLMVPKRGMLQFSFIGFESQEKPIKTNEYYTIKMQESSKALQEVVVVGYGVQRKQSFTGSVININSLQAKAAGVSIRGSASIAQNSDPLIILDGLPYAGKQSDLTQSDILDIKIVKGSDATALYGSAAANGVIIITTKKAASNSPSADGLQSDGTLGLRQNFSDVAFWQPKLTTDQNGQTSFKVTIPDDISKWSTYVIGMGGKRLSGLTQQEIKSFKLLTASLAAPRFAIVGDSINILGKVSNYTFDTVALNRTIKLNNKLLSSKAVRVKNALLDTIPITVSSKDTINALYTVLNTVNGYEDGEKRQIPVFPQGVKESTGIFYSLEGDTSVAIALKPDGGKITFRADASALPILLSEIQNIRSYEYFCNEQLASKLKALLLEKRVRKLLKEPFDGEEQVNTIIKKLKENQLTSGNWGWWPKTAASDWITVHVIETLNEARKSGYTINLPNTQPLIDELVFNFPRRNIEGMISSIKLLRGLDAKSNFNALIKQVEDSIDHLKTQPSQYTMLSLMEIKQSMNLPINTHSIKNRHKSTMFGNWYWGKDSYNLFDNSFQETILSYKIIKGANANDSSLAKIRNYFFEQRKNGSWRNTYESSLILETILPDLLKDSTALKPVKLTLTDGDKTLTVDKFPYETTFNPNAVIKVNKSGTLPSYITAYQQWWNSKPGKVSKDFVIDTHFENNGKSVISLKPGVNTILKTKIEVKADADYVMIEIPIPAGCSYGSKTESGFNEDHREYLKNKVSIFCTKLKQGTYSYEIELVPRFEGNYILNPAKVELMYFPVFYGREALRKTTIH</sequence>
<evidence type="ECO:0000259" key="2">
    <source>
        <dbReference type="SMART" id="SM01360"/>
    </source>
</evidence>
<feature type="signal peptide" evidence="1">
    <location>
        <begin position="1"/>
        <end position="21"/>
    </location>
</feature>
<proteinExistence type="predicted"/>
<organism evidence="3 4">
    <name type="scientific">Solitalea longa</name>
    <dbReference type="NCBI Taxonomy" id="2079460"/>
    <lineage>
        <taxon>Bacteria</taxon>
        <taxon>Pseudomonadati</taxon>
        <taxon>Bacteroidota</taxon>
        <taxon>Sphingobacteriia</taxon>
        <taxon>Sphingobacteriales</taxon>
        <taxon>Sphingobacteriaceae</taxon>
        <taxon>Solitalea</taxon>
    </lineage>
</organism>
<evidence type="ECO:0000256" key="1">
    <source>
        <dbReference type="SAM" id="SignalP"/>
    </source>
</evidence>
<dbReference type="PANTHER" id="PTHR40094:SF1">
    <property type="entry name" value="UBIQUITIN DOMAIN-CONTAINING PROTEIN"/>
    <property type="match status" value="1"/>
</dbReference>